<dbReference type="EMBL" id="UINC01062708">
    <property type="protein sequence ID" value="SVB89581.1"/>
    <property type="molecule type" value="Genomic_DNA"/>
</dbReference>
<protein>
    <submittedName>
        <fullName evidence="1">Uncharacterized protein</fullName>
    </submittedName>
</protein>
<evidence type="ECO:0000313" key="1">
    <source>
        <dbReference type="EMBL" id="SVB89581.1"/>
    </source>
</evidence>
<reference evidence="1" key="1">
    <citation type="submission" date="2018-05" db="EMBL/GenBank/DDBJ databases">
        <authorList>
            <person name="Lanie J.A."/>
            <person name="Ng W.-L."/>
            <person name="Kazmierczak K.M."/>
            <person name="Andrzejewski T.M."/>
            <person name="Davidsen T.M."/>
            <person name="Wayne K.J."/>
            <person name="Tettelin H."/>
            <person name="Glass J.I."/>
            <person name="Rusch D."/>
            <person name="Podicherti R."/>
            <person name="Tsui H.-C.T."/>
            <person name="Winkler M.E."/>
        </authorList>
    </citation>
    <scope>NUCLEOTIDE SEQUENCE</scope>
</reference>
<feature type="non-terminal residue" evidence="1">
    <location>
        <position position="123"/>
    </location>
</feature>
<organism evidence="1">
    <name type="scientific">marine metagenome</name>
    <dbReference type="NCBI Taxonomy" id="408172"/>
    <lineage>
        <taxon>unclassified sequences</taxon>
        <taxon>metagenomes</taxon>
        <taxon>ecological metagenomes</taxon>
    </lineage>
</organism>
<name>A0A382HSV9_9ZZZZ</name>
<dbReference type="AlphaFoldDB" id="A0A382HSV9"/>
<feature type="non-terminal residue" evidence="1">
    <location>
        <position position="1"/>
    </location>
</feature>
<proteinExistence type="predicted"/>
<gene>
    <name evidence="1" type="ORF">METZ01_LOCUS242435</name>
</gene>
<sequence length="123" mass="14002">VKTSIERRHSSDPSKVHKTELSLVDYIKNTFATGFSKNLQLRETKFVGINENTYTYPEQFQTEFTQLGIQDVFNNKDATGFTKKQVSPQFTGIVENNYLYPNSKGLDLGILGIQDRFPDTDSV</sequence>
<accession>A0A382HSV9</accession>